<evidence type="ECO:0000256" key="1">
    <source>
        <dbReference type="SAM" id="Phobius"/>
    </source>
</evidence>
<proteinExistence type="predicted"/>
<gene>
    <name evidence="2" type="ORF">CSSPJE1EN2_LOCUS9861</name>
</gene>
<keyword evidence="1" id="KW-0472">Membrane</keyword>
<sequence length="111" mass="11849">MGASIFVEEKLVEAASAAAAAGMILHTVLLLAGWLVGLCQEATKPHRFQSLCIRHRVSVVKWGDQQLLGTFLVLLPTANPDFSLGTRRRAQEAQKGQPCTRPLWAAGAAAG</sequence>
<keyword evidence="3" id="KW-1185">Reference proteome</keyword>
<evidence type="ECO:0000313" key="2">
    <source>
        <dbReference type="EMBL" id="CAK9866866.1"/>
    </source>
</evidence>
<dbReference type="EMBL" id="OZ023717">
    <property type="protein sequence ID" value="CAK9866866.1"/>
    <property type="molecule type" value="Genomic_DNA"/>
</dbReference>
<name>A0ABP1AWK7_9BRYO</name>
<protein>
    <submittedName>
        <fullName evidence="2">Uncharacterized protein</fullName>
    </submittedName>
</protein>
<organism evidence="2 3">
    <name type="scientific">Sphagnum jensenii</name>
    <dbReference type="NCBI Taxonomy" id="128206"/>
    <lineage>
        <taxon>Eukaryota</taxon>
        <taxon>Viridiplantae</taxon>
        <taxon>Streptophyta</taxon>
        <taxon>Embryophyta</taxon>
        <taxon>Bryophyta</taxon>
        <taxon>Sphagnophytina</taxon>
        <taxon>Sphagnopsida</taxon>
        <taxon>Sphagnales</taxon>
        <taxon>Sphagnaceae</taxon>
        <taxon>Sphagnum</taxon>
    </lineage>
</organism>
<evidence type="ECO:0000313" key="3">
    <source>
        <dbReference type="Proteomes" id="UP001497522"/>
    </source>
</evidence>
<accession>A0ABP1AWK7</accession>
<keyword evidence="1" id="KW-1133">Transmembrane helix</keyword>
<feature type="transmembrane region" description="Helical" evidence="1">
    <location>
        <begin position="14"/>
        <end position="39"/>
    </location>
</feature>
<reference evidence="2" key="1">
    <citation type="submission" date="2024-03" db="EMBL/GenBank/DDBJ databases">
        <authorList>
            <consortium name="ELIXIR-Norway"/>
            <consortium name="Elixir Norway"/>
        </authorList>
    </citation>
    <scope>NUCLEOTIDE SEQUENCE</scope>
</reference>
<dbReference type="Proteomes" id="UP001497522">
    <property type="component" value="Chromosome 16"/>
</dbReference>
<keyword evidence="1" id="KW-0812">Transmembrane</keyword>